<organism evidence="1 2">
    <name type="scientific">Providencia sneebia DSM 19967</name>
    <dbReference type="NCBI Taxonomy" id="1141660"/>
    <lineage>
        <taxon>Bacteria</taxon>
        <taxon>Pseudomonadati</taxon>
        <taxon>Pseudomonadota</taxon>
        <taxon>Gammaproteobacteria</taxon>
        <taxon>Enterobacterales</taxon>
        <taxon>Morganellaceae</taxon>
        <taxon>Providencia</taxon>
    </lineage>
</organism>
<dbReference type="HOGENOM" id="CLU_082098_0_0_6"/>
<dbReference type="PATRIC" id="fig|1141660.3.peg.2157"/>
<name>K8W986_9GAMM</name>
<keyword evidence="2" id="KW-1185">Reference proteome</keyword>
<dbReference type="Pfam" id="PF22759">
    <property type="entry name" value="E217_GP41"/>
    <property type="match status" value="1"/>
</dbReference>
<evidence type="ECO:0000313" key="2">
    <source>
        <dbReference type="Proteomes" id="UP000010290"/>
    </source>
</evidence>
<reference evidence="1 2" key="1">
    <citation type="journal article" date="2012" name="BMC Genomics">
        <title>Comparative genomics of bacteria in the genus Providencia isolated from wild Drosophila melanogaster.</title>
        <authorList>
            <person name="Galac M.R."/>
            <person name="Lazzaro B.P."/>
        </authorList>
    </citation>
    <scope>NUCLEOTIDE SEQUENCE [LARGE SCALE GENOMIC DNA]</scope>
    <source>
        <strain evidence="1 2">DSM 19967</strain>
    </source>
</reference>
<dbReference type="Proteomes" id="UP000010290">
    <property type="component" value="Chromosome"/>
</dbReference>
<dbReference type="InterPro" id="IPR054496">
    <property type="entry name" value="E217_GP41"/>
</dbReference>
<dbReference type="AlphaFoldDB" id="K8W986"/>
<comment type="caution">
    <text evidence="1">The sequence shown here is derived from an EMBL/GenBank/DDBJ whole genome shotgun (WGS) entry which is preliminary data.</text>
</comment>
<evidence type="ECO:0000313" key="1">
    <source>
        <dbReference type="EMBL" id="EKT56421.1"/>
    </source>
</evidence>
<accession>K8W986</accession>
<dbReference type="EMBL" id="AKKN01000009">
    <property type="protein sequence ID" value="EKT56421.1"/>
    <property type="molecule type" value="Genomic_DNA"/>
</dbReference>
<sequence>MAFNRKRIRLTLKLNGKDEVFTSDNKNKLSAVGLRISAEVSFGYGSPAPYARVRVYGLPQETMSKLITAKFQQVKTLRSLITIEAAEGEGDFAQVFSGGIFMALPEYSEAPNVSLVIEAISAVFESKLPTPAESYEGSHSVSEIISGICKRIGFSFESNNVNAMVDNPYLTGSDLEKIRWLCVNNDLDLYLGNNSVAIAPKGAPRNIKIAVISPDTGLIGYPVITNIGATFKCLYDPSIQFGALVRVKGSQIELCNGEWRVYGLRAQLETEMDSARWFMEIVGSNLKDEYVHVAR</sequence>
<protein>
    <submittedName>
        <fullName evidence="1">Uncharacterized protein</fullName>
    </submittedName>
</protein>
<dbReference type="OrthoDB" id="5690318at2"/>
<gene>
    <name evidence="1" type="ORF">OO7_10797</name>
</gene>
<proteinExistence type="predicted"/>
<dbReference type="RefSeq" id="WP_008915964.1">
    <property type="nucleotide sequence ID" value="NZ_CM001773.1"/>
</dbReference>